<sequence>MGDSWSIEQLRERVARLPRTSLTHLPTPFQECPRLGEALGDRVRFFMKRDDLTTLGGGGNKIRKLEFSLGEAQASGYDIIVHGLAGQSNYCRQTAAAAARLGLPCYLVLRKDHKAEDPAQANRLLDYVFGAEVRMVEPDEQADAKAELVAELRSKGHKPYVIGYDDEVLGAIGYSLCLAEIIQQQADAGIEADYVCVTGRSGTLAGLILGKRLLGFEG</sequence>
<dbReference type="Gene3D" id="3.40.50.1100">
    <property type="match status" value="1"/>
</dbReference>
<gene>
    <name evidence="5" type="ORF">S01H1_75467</name>
</gene>
<feature type="non-terminal residue" evidence="5">
    <location>
        <position position="218"/>
    </location>
</feature>
<evidence type="ECO:0000313" key="5">
    <source>
        <dbReference type="EMBL" id="GAG49593.1"/>
    </source>
</evidence>
<proteinExistence type="inferred from homology"/>
<organism evidence="5">
    <name type="scientific">marine sediment metagenome</name>
    <dbReference type="NCBI Taxonomy" id="412755"/>
    <lineage>
        <taxon>unclassified sequences</taxon>
        <taxon>metagenomes</taxon>
        <taxon>ecological metagenomes</taxon>
    </lineage>
</organism>
<dbReference type="InterPro" id="IPR036052">
    <property type="entry name" value="TrpB-like_PALP_sf"/>
</dbReference>
<dbReference type="Pfam" id="PF00291">
    <property type="entry name" value="PALP"/>
    <property type="match status" value="1"/>
</dbReference>
<feature type="domain" description="Tryptophan synthase beta chain-like PALP" evidence="4">
    <location>
        <begin position="22"/>
        <end position="212"/>
    </location>
</feature>
<reference evidence="5" key="1">
    <citation type="journal article" date="2014" name="Front. Microbiol.">
        <title>High frequency of phylogenetically diverse reductive dehalogenase-homologous genes in deep subseafloor sedimentary metagenomes.</title>
        <authorList>
            <person name="Kawai M."/>
            <person name="Futagami T."/>
            <person name="Toyoda A."/>
            <person name="Takaki Y."/>
            <person name="Nishi S."/>
            <person name="Hori S."/>
            <person name="Arai W."/>
            <person name="Tsubouchi T."/>
            <person name="Morono Y."/>
            <person name="Uchiyama I."/>
            <person name="Ito T."/>
            <person name="Fujiyama A."/>
            <person name="Inagaki F."/>
            <person name="Takami H."/>
        </authorList>
    </citation>
    <scope>NUCLEOTIDE SEQUENCE</scope>
    <source>
        <strain evidence="5">Expedition CK06-06</strain>
    </source>
</reference>
<dbReference type="EMBL" id="BARS01050568">
    <property type="protein sequence ID" value="GAG49593.1"/>
    <property type="molecule type" value="Genomic_DNA"/>
</dbReference>
<dbReference type="SUPFAM" id="SSF53686">
    <property type="entry name" value="Tryptophan synthase beta subunit-like PLP-dependent enzymes"/>
    <property type="match status" value="1"/>
</dbReference>
<comment type="cofactor">
    <cofactor evidence="1">
        <name>pyridoxal 5'-phosphate</name>
        <dbReference type="ChEBI" id="CHEBI:597326"/>
    </cofactor>
</comment>
<evidence type="ECO:0000259" key="4">
    <source>
        <dbReference type="Pfam" id="PF00291"/>
    </source>
</evidence>
<evidence type="ECO:0000256" key="3">
    <source>
        <dbReference type="ARBA" id="ARBA00022898"/>
    </source>
</evidence>
<dbReference type="GO" id="GO:0019148">
    <property type="term" value="F:D-cysteine desulfhydrase activity"/>
    <property type="evidence" value="ECO:0007669"/>
    <property type="project" value="TreeGrafter"/>
</dbReference>
<protein>
    <recommendedName>
        <fullName evidence="4">Tryptophan synthase beta chain-like PALP domain-containing protein</fullName>
    </recommendedName>
</protein>
<dbReference type="InterPro" id="IPR027278">
    <property type="entry name" value="ACCD_DCysDesulf"/>
</dbReference>
<evidence type="ECO:0000256" key="2">
    <source>
        <dbReference type="ARBA" id="ARBA00008639"/>
    </source>
</evidence>
<dbReference type="PANTHER" id="PTHR43780">
    <property type="entry name" value="1-AMINOCYCLOPROPANE-1-CARBOXYLATE DEAMINASE-RELATED"/>
    <property type="match status" value="1"/>
</dbReference>
<name>X0YM73_9ZZZZ</name>
<dbReference type="AlphaFoldDB" id="X0YM73"/>
<dbReference type="PANTHER" id="PTHR43780:SF2">
    <property type="entry name" value="1-AMINOCYCLOPROPANE-1-CARBOXYLATE DEAMINASE-RELATED"/>
    <property type="match status" value="1"/>
</dbReference>
<comment type="caution">
    <text evidence="5">The sequence shown here is derived from an EMBL/GenBank/DDBJ whole genome shotgun (WGS) entry which is preliminary data.</text>
</comment>
<keyword evidence="3" id="KW-0663">Pyridoxal phosphate</keyword>
<evidence type="ECO:0000256" key="1">
    <source>
        <dbReference type="ARBA" id="ARBA00001933"/>
    </source>
</evidence>
<accession>X0YM73</accession>
<comment type="similarity">
    <text evidence="2">Belongs to the ACC deaminase/D-cysteine desulfhydrase family.</text>
</comment>
<dbReference type="InterPro" id="IPR001926">
    <property type="entry name" value="TrpB-like_PALP"/>
</dbReference>